<comment type="caution">
    <text evidence="10">The sequence shown here is derived from an EMBL/GenBank/DDBJ whole genome shotgun (WGS) entry which is preliminary data.</text>
</comment>
<keyword evidence="2" id="KW-0723">Serine/threonine-protein kinase</keyword>
<evidence type="ECO:0000256" key="8">
    <source>
        <dbReference type="SAM" id="MobiDB-lite"/>
    </source>
</evidence>
<feature type="compositionally biased region" description="Low complexity" evidence="8">
    <location>
        <begin position="55"/>
        <end position="72"/>
    </location>
</feature>
<feature type="compositionally biased region" description="Basic and acidic residues" evidence="8">
    <location>
        <begin position="453"/>
        <end position="465"/>
    </location>
</feature>
<dbReference type="Gene3D" id="1.10.510.10">
    <property type="entry name" value="Transferase(Phosphotransferase) domain 1"/>
    <property type="match status" value="1"/>
</dbReference>
<keyword evidence="6 7" id="KW-0067">ATP-binding</keyword>
<dbReference type="PROSITE" id="PS00108">
    <property type="entry name" value="PROTEIN_KINASE_ST"/>
    <property type="match status" value="1"/>
</dbReference>
<reference evidence="10" key="1">
    <citation type="submission" date="2022-08" db="EMBL/GenBank/DDBJ databases">
        <authorList>
            <person name="Gutierrez-Valencia J."/>
        </authorList>
    </citation>
    <scope>NUCLEOTIDE SEQUENCE</scope>
</reference>
<dbReference type="FunFam" id="1.10.510.10:FF:000043">
    <property type="entry name" value="probable serine/threonine-protein kinase At1g54610"/>
    <property type="match status" value="1"/>
</dbReference>
<dbReference type="CDD" id="cd07840">
    <property type="entry name" value="STKc_CDK9_like"/>
    <property type="match status" value="1"/>
</dbReference>
<evidence type="ECO:0000256" key="6">
    <source>
        <dbReference type="ARBA" id="ARBA00022840"/>
    </source>
</evidence>
<dbReference type="GO" id="GO:0032968">
    <property type="term" value="P:positive regulation of transcription elongation by RNA polymerase II"/>
    <property type="evidence" value="ECO:0007669"/>
    <property type="project" value="TreeGrafter"/>
</dbReference>
<protein>
    <recommendedName>
        <fullName evidence="9">Protein kinase domain-containing protein</fullName>
    </recommendedName>
</protein>
<feature type="compositionally biased region" description="Polar residues" evidence="8">
    <location>
        <begin position="83"/>
        <end position="92"/>
    </location>
</feature>
<feature type="compositionally biased region" description="Basic and acidic residues" evidence="8">
    <location>
        <begin position="563"/>
        <end position="575"/>
    </location>
</feature>
<evidence type="ECO:0000313" key="10">
    <source>
        <dbReference type="EMBL" id="CAI0466658.1"/>
    </source>
</evidence>
<keyword evidence="4 7" id="KW-0547">Nucleotide-binding</keyword>
<dbReference type="SMART" id="SM00220">
    <property type="entry name" value="S_TKc"/>
    <property type="match status" value="1"/>
</dbReference>
<dbReference type="AlphaFoldDB" id="A0AAV0P8L5"/>
<dbReference type="InterPro" id="IPR011009">
    <property type="entry name" value="Kinase-like_dom_sf"/>
</dbReference>
<organism evidence="10 11">
    <name type="scientific">Linum tenue</name>
    <dbReference type="NCBI Taxonomy" id="586396"/>
    <lineage>
        <taxon>Eukaryota</taxon>
        <taxon>Viridiplantae</taxon>
        <taxon>Streptophyta</taxon>
        <taxon>Embryophyta</taxon>
        <taxon>Tracheophyta</taxon>
        <taxon>Spermatophyta</taxon>
        <taxon>Magnoliopsida</taxon>
        <taxon>eudicotyledons</taxon>
        <taxon>Gunneridae</taxon>
        <taxon>Pentapetalae</taxon>
        <taxon>rosids</taxon>
        <taxon>fabids</taxon>
        <taxon>Malpighiales</taxon>
        <taxon>Linaceae</taxon>
        <taxon>Linum</taxon>
    </lineage>
</organism>
<dbReference type="InterPro" id="IPR008271">
    <property type="entry name" value="Ser/Thr_kinase_AS"/>
</dbReference>
<name>A0AAV0P8L5_9ROSI</name>
<feature type="region of interest" description="Disordered" evidence="8">
    <location>
        <begin position="492"/>
        <end position="575"/>
    </location>
</feature>
<dbReference type="Gene3D" id="3.30.200.20">
    <property type="entry name" value="Phosphorylase Kinase, domain 1"/>
    <property type="match status" value="1"/>
</dbReference>
<dbReference type="InterPro" id="IPR050108">
    <property type="entry name" value="CDK"/>
</dbReference>
<dbReference type="Pfam" id="PF00069">
    <property type="entry name" value="Pkinase"/>
    <property type="match status" value="1"/>
</dbReference>
<keyword evidence="3" id="KW-0808">Transferase</keyword>
<dbReference type="InterPro" id="IPR000719">
    <property type="entry name" value="Prot_kinase_dom"/>
</dbReference>
<evidence type="ECO:0000256" key="5">
    <source>
        <dbReference type="ARBA" id="ARBA00022777"/>
    </source>
</evidence>
<gene>
    <name evidence="10" type="ORF">LITE_LOCUS37120</name>
</gene>
<dbReference type="GO" id="GO:0005524">
    <property type="term" value="F:ATP binding"/>
    <property type="evidence" value="ECO:0007669"/>
    <property type="project" value="UniProtKB-UniRule"/>
</dbReference>
<dbReference type="GO" id="GO:0000307">
    <property type="term" value="C:cyclin-dependent protein kinase holoenzyme complex"/>
    <property type="evidence" value="ECO:0007669"/>
    <property type="project" value="TreeGrafter"/>
</dbReference>
<dbReference type="PANTHER" id="PTHR24056:SF176">
    <property type="entry name" value="OS01G0367700 PROTEIN"/>
    <property type="match status" value="1"/>
</dbReference>
<keyword evidence="5" id="KW-0418">Kinase</keyword>
<evidence type="ECO:0000256" key="7">
    <source>
        <dbReference type="PROSITE-ProRule" id="PRU10141"/>
    </source>
</evidence>
<feature type="domain" description="Protein kinase" evidence="9">
    <location>
        <begin position="127"/>
        <end position="411"/>
    </location>
</feature>
<dbReference type="PANTHER" id="PTHR24056">
    <property type="entry name" value="CELL DIVISION PROTEIN KINASE"/>
    <property type="match status" value="1"/>
</dbReference>
<dbReference type="PROSITE" id="PS50011">
    <property type="entry name" value="PROTEIN_KINASE_DOM"/>
    <property type="match status" value="1"/>
</dbReference>
<feature type="region of interest" description="Disordered" evidence="8">
    <location>
        <begin position="445"/>
        <end position="475"/>
    </location>
</feature>
<comment type="similarity">
    <text evidence="1">Belongs to the protein kinase superfamily. CMGC Ser/Thr protein kinase family. CDC2/CDKX subfamily.</text>
</comment>
<accession>A0AAV0P8L5</accession>
<dbReference type="EMBL" id="CAMGYJ010000008">
    <property type="protein sequence ID" value="CAI0466658.1"/>
    <property type="molecule type" value="Genomic_DNA"/>
</dbReference>
<dbReference type="InterPro" id="IPR017441">
    <property type="entry name" value="Protein_kinase_ATP_BS"/>
</dbReference>
<evidence type="ECO:0000256" key="1">
    <source>
        <dbReference type="ARBA" id="ARBA00006485"/>
    </source>
</evidence>
<dbReference type="SUPFAM" id="SSF56112">
    <property type="entry name" value="Protein kinase-like (PK-like)"/>
    <property type="match status" value="1"/>
</dbReference>
<feature type="compositionally biased region" description="Low complexity" evidence="8">
    <location>
        <begin position="29"/>
        <end position="38"/>
    </location>
</feature>
<dbReference type="GO" id="GO:0005634">
    <property type="term" value="C:nucleus"/>
    <property type="evidence" value="ECO:0007669"/>
    <property type="project" value="TreeGrafter"/>
</dbReference>
<evidence type="ECO:0000256" key="4">
    <source>
        <dbReference type="ARBA" id="ARBA00022741"/>
    </source>
</evidence>
<feature type="binding site" evidence="7">
    <location>
        <position position="156"/>
    </location>
    <ligand>
        <name>ATP</name>
        <dbReference type="ChEBI" id="CHEBI:30616"/>
    </ligand>
</feature>
<sequence length="575" mass="64004">MGCVFGKELSGKRPSGGGGAGESRRHNRQQQQQQQQQQVGAVENEIRNGVGKEISSSNNNTEEESSAAASVSKPKGERRRSSKPNPRLSNPSKHLHGEQVAAGWPSWLSAVAGEAINGWIPRRADTFEKLDKIGQGTYSNVYKARDTLSGKIVALKKVRFDNLEPESVKFMAREIVILRRLNHPNVVKLEGLVTSRMSCSLYLVFEYMEHDLAGLAASPTIKFSESQVKCYMHQLLSGLEHCHNRNVLHRDIKGSNLLIGNDGILRIADFGLASFFDPNHKQPMTSRVVTLWYRPPELLLGATDYGVGVDLWSAGCILAELLAGKPIMPGRTEVEQLHKIFKLCGSPSEDYWKKSKLPHATIFKPQQAYKRCIAETFKDFPPSSLPLIETLLAIDPAERQHATAALRSEFFTTKPYACDPSSLPKYPPTKEMDAKLRDEEARRLRAGKASADVVKRSSRPRDRASMRAIPAPEANAELQANLDRRRMITHANAKSKSEKFPPPHQDGTLGYTLGSSHHIDTSYDPPEVPFSSTNFSYPKTHIQTWSGPLVDGTGAPKRRKQKDRNSARVKDKEIM</sequence>
<proteinExistence type="inferred from homology"/>
<evidence type="ECO:0000256" key="3">
    <source>
        <dbReference type="ARBA" id="ARBA00022679"/>
    </source>
</evidence>
<dbReference type="FunFam" id="3.30.200.20:FF:000021">
    <property type="entry name" value="probable serine/threonine-protein kinase At1g54610"/>
    <property type="match status" value="1"/>
</dbReference>
<evidence type="ECO:0000313" key="11">
    <source>
        <dbReference type="Proteomes" id="UP001154282"/>
    </source>
</evidence>
<dbReference type="PROSITE" id="PS00107">
    <property type="entry name" value="PROTEIN_KINASE_ATP"/>
    <property type="match status" value="1"/>
</dbReference>
<evidence type="ECO:0000259" key="9">
    <source>
        <dbReference type="PROSITE" id="PS50011"/>
    </source>
</evidence>
<dbReference type="Proteomes" id="UP001154282">
    <property type="component" value="Unassembled WGS sequence"/>
</dbReference>
<dbReference type="GO" id="GO:0008353">
    <property type="term" value="F:RNA polymerase II CTD heptapeptide repeat kinase activity"/>
    <property type="evidence" value="ECO:0007669"/>
    <property type="project" value="TreeGrafter"/>
</dbReference>
<keyword evidence="11" id="KW-1185">Reference proteome</keyword>
<feature type="region of interest" description="Disordered" evidence="8">
    <location>
        <begin position="1"/>
        <end position="96"/>
    </location>
</feature>
<evidence type="ECO:0000256" key="2">
    <source>
        <dbReference type="ARBA" id="ARBA00022527"/>
    </source>
</evidence>
<feature type="compositionally biased region" description="Polar residues" evidence="8">
    <location>
        <begin position="530"/>
        <end position="546"/>
    </location>
</feature>